<dbReference type="AlphaFoldDB" id="X1PES1"/>
<feature type="non-terminal residue" evidence="1">
    <location>
        <position position="1"/>
    </location>
</feature>
<evidence type="ECO:0000313" key="1">
    <source>
        <dbReference type="EMBL" id="GAI29414.1"/>
    </source>
</evidence>
<organism evidence="1">
    <name type="scientific">marine sediment metagenome</name>
    <dbReference type="NCBI Taxonomy" id="412755"/>
    <lineage>
        <taxon>unclassified sequences</taxon>
        <taxon>metagenomes</taxon>
        <taxon>ecological metagenomes</taxon>
    </lineage>
</organism>
<proteinExistence type="predicted"/>
<gene>
    <name evidence="1" type="ORF">S06H3_28519</name>
</gene>
<comment type="caution">
    <text evidence="1">The sequence shown here is derived from an EMBL/GenBank/DDBJ whole genome shotgun (WGS) entry which is preliminary data.</text>
</comment>
<protein>
    <submittedName>
        <fullName evidence="1">Uncharacterized protein</fullName>
    </submittedName>
</protein>
<reference evidence="1" key="1">
    <citation type="journal article" date="2014" name="Front. Microbiol.">
        <title>High frequency of phylogenetically diverse reductive dehalogenase-homologous genes in deep subseafloor sedimentary metagenomes.</title>
        <authorList>
            <person name="Kawai M."/>
            <person name="Futagami T."/>
            <person name="Toyoda A."/>
            <person name="Takaki Y."/>
            <person name="Nishi S."/>
            <person name="Hori S."/>
            <person name="Arai W."/>
            <person name="Tsubouchi T."/>
            <person name="Morono Y."/>
            <person name="Uchiyama I."/>
            <person name="Ito T."/>
            <person name="Fujiyama A."/>
            <person name="Inagaki F."/>
            <person name="Takami H."/>
        </authorList>
    </citation>
    <scope>NUCLEOTIDE SEQUENCE</scope>
    <source>
        <strain evidence="1">Expedition CK06-06</strain>
    </source>
</reference>
<accession>X1PES1</accession>
<sequence length="29" mass="3250">AFFELSNEGIYGICESDMDSTVSLFLVYV</sequence>
<dbReference type="EMBL" id="BARV01016644">
    <property type="protein sequence ID" value="GAI29414.1"/>
    <property type="molecule type" value="Genomic_DNA"/>
</dbReference>
<name>X1PES1_9ZZZZ</name>